<dbReference type="GO" id="GO:0008298">
    <property type="term" value="P:intracellular mRNA localization"/>
    <property type="evidence" value="ECO:0007669"/>
    <property type="project" value="TreeGrafter"/>
</dbReference>
<feature type="coiled-coil region" evidence="1">
    <location>
        <begin position="172"/>
        <end position="293"/>
    </location>
</feature>
<feature type="compositionally biased region" description="Polar residues" evidence="2">
    <location>
        <begin position="7"/>
        <end position="16"/>
    </location>
</feature>
<evidence type="ECO:0000256" key="1">
    <source>
        <dbReference type="SAM" id="Coils"/>
    </source>
</evidence>
<organism evidence="3 4">
    <name type="scientific">Glutinoglossum americanum</name>
    <dbReference type="NCBI Taxonomy" id="1670608"/>
    <lineage>
        <taxon>Eukaryota</taxon>
        <taxon>Fungi</taxon>
        <taxon>Dikarya</taxon>
        <taxon>Ascomycota</taxon>
        <taxon>Pezizomycotina</taxon>
        <taxon>Geoglossomycetes</taxon>
        <taxon>Geoglossales</taxon>
        <taxon>Geoglossaceae</taxon>
        <taxon>Glutinoglossum</taxon>
    </lineage>
</organism>
<feature type="region of interest" description="Disordered" evidence="2">
    <location>
        <begin position="1"/>
        <end position="31"/>
    </location>
</feature>
<dbReference type="PANTHER" id="PTHR31027:SF2">
    <property type="entry name" value="LEBERCILIN DOMAIN-CONTAINING PROTEIN"/>
    <property type="match status" value="1"/>
</dbReference>
<dbReference type="EMBL" id="JAGHQL010000104">
    <property type="protein sequence ID" value="KAH0538570.1"/>
    <property type="molecule type" value="Genomic_DNA"/>
</dbReference>
<protein>
    <recommendedName>
        <fullName evidence="5">Nuclear segregation protein</fullName>
    </recommendedName>
</protein>
<feature type="compositionally biased region" description="Polar residues" evidence="2">
    <location>
        <begin position="62"/>
        <end position="91"/>
    </location>
</feature>
<dbReference type="Proteomes" id="UP000698800">
    <property type="component" value="Unassembled WGS sequence"/>
</dbReference>
<keyword evidence="4" id="KW-1185">Reference proteome</keyword>
<feature type="region of interest" description="Disordered" evidence="2">
    <location>
        <begin position="59"/>
        <end position="97"/>
    </location>
</feature>
<feature type="region of interest" description="Disordered" evidence="2">
    <location>
        <begin position="427"/>
        <end position="508"/>
    </location>
</feature>
<dbReference type="GO" id="GO:1990904">
    <property type="term" value="C:ribonucleoprotein complex"/>
    <property type="evidence" value="ECO:0007669"/>
    <property type="project" value="TreeGrafter"/>
</dbReference>
<sequence length="508" mass="56704">MGDRVTPSATAVSPSNVAAEKRTNRPEKPDEEAFKANLAKTEKEHAAVMERLNAIRDKVNLAQPNKGSPTAQRQSELRSQLTKLRTQQQGFKASKGSLQEKIRSLDATLKSRIAEQNTAKSRVPFKNVEEIDREIQRLEKQVDTGTMKLVDEKKALSDMSNLRKQRKGFAGFEEAQKGIDEIKTQLKELRKGLEDPEAKAVNERYTAIAKELDDIRAEQDEAHKNISSLRDERTKIQAEQQEKYSAIRALKDDFYAQKKAYADYEHQAFLARKERQKAERENYEREKRRKIADKKLEEASEPAYMDEILTAEGLIRYFDPSYVGTAKSSGPSKFAAQASRTVDDPILTGTRVIKKEDREDEYFVGIKGKKGKKVRKGGAAAEGGKFSLSIGVLEELAKVRVEPPMSQSGVPHVVEKLKQKLEQWKVDQAEKTKENIARAQKEIERLEAEPLGPGTPPQSLSGGRRNKDGAKKGKTTAGSDPASPANEDGNEISEATGGVESITLEEKV</sequence>
<feature type="compositionally biased region" description="Basic and acidic residues" evidence="2">
    <location>
        <begin position="19"/>
        <end position="31"/>
    </location>
</feature>
<dbReference type="GO" id="GO:0003729">
    <property type="term" value="F:mRNA binding"/>
    <property type="evidence" value="ECO:0007669"/>
    <property type="project" value="TreeGrafter"/>
</dbReference>
<accession>A0A9P8IAK9</accession>
<evidence type="ECO:0000256" key="2">
    <source>
        <dbReference type="SAM" id="MobiDB-lite"/>
    </source>
</evidence>
<reference evidence="3" key="1">
    <citation type="submission" date="2021-03" db="EMBL/GenBank/DDBJ databases">
        <title>Comparative genomics and phylogenomic investigation of the class Geoglossomycetes provide insights into ecological specialization and systematics.</title>
        <authorList>
            <person name="Melie T."/>
            <person name="Pirro S."/>
            <person name="Miller A.N."/>
            <person name="Quandt A."/>
        </authorList>
    </citation>
    <scope>NUCLEOTIDE SEQUENCE</scope>
    <source>
        <strain evidence="3">GBOQ0MN5Z8</strain>
    </source>
</reference>
<feature type="compositionally biased region" description="Basic and acidic residues" evidence="2">
    <location>
        <begin position="427"/>
        <end position="448"/>
    </location>
</feature>
<evidence type="ECO:0000313" key="3">
    <source>
        <dbReference type="EMBL" id="KAH0538570.1"/>
    </source>
</evidence>
<evidence type="ECO:0000313" key="4">
    <source>
        <dbReference type="Proteomes" id="UP000698800"/>
    </source>
</evidence>
<comment type="caution">
    <text evidence="3">The sequence shown here is derived from an EMBL/GenBank/DDBJ whole genome shotgun (WGS) entry which is preliminary data.</text>
</comment>
<proteinExistence type="predicted"/>
<gene>
    <name evidence="3" type="ORF">FGG08_004858</name>
</gene>
<dbReference type="InterPro" id="IPR039604">
    <property type="entry name" value="Bfr1"/>
</dbReference>
<dbReference type="PANTHER" id="PTHR31027">
    <property type="entry name" value="NUCLEAR SEGREGATION PROTEIN BFR1"/>
    <property type="match status" value="1"/>
</dbReference>
<keyword evidence="1" id="KW-0175">Coiled coil</keyword>
<dbReference type="GO" id="GO:0042175">
    <property type="term" value="C:nuclear outer membrane-endoplasmic reticulum membrane network"/>
    <property type="evidence" value="ECO:0007669"/>
    <property type="project" value="TreeGrafter"/>
</dbReference>
<evidence type="ECO:0008006" key="5">
    <source>
        <dbReference type="Google" id="ProtNLM"/>
    </source>
</evidence>
<dbReference type="GO" id="GO:0005783">
    <property type="term" value="C:endoplasmic reticulum"/>
    <property type="evidence" value="ECO:0007669"/>
    <property type="project" value="TreeGrafter"/>
</dbReference>
<dbReference type="OrthoDB" id="2195113at2759"/>
<dbReference type="AlphaFoldDB" id="A0A9P8IAK9"/>
<name>A0A9P8IAK9_9PEZI</name>